<gene>
    <name evidence="2" type="ORF">HGA05_13300</name>
</gene>
<name>A0A846WLN8_9ACTN</name>
<dbReference type="Pfam" id="PF13354">
    <property type="entry name" value="Beta-lactamase2"/>
    <property type="match status" value="1"/>
</dbReference>
<organism evidence="2 3">
    <name type="scientific">Gordonia polyisoprenivorans</name>
    <dbReference type="NCBI Taxonomy" id="84595"/>
    <lineage>
        <taxon>Bacteria</taxon>
        <taxon>Bacillati</taxon>
        <taxon>Actinomycetota</taxon>
        <taxon>Actinomycetes</taxon>
        <taxon>Mycobacteriales</taxon>
        <taxon>Gordoniaceae</taxon>
        <taxon>Gordonia</taxon>
    </lineage>
</organism>
<proteinExistence type="predicted"/>
<dbReference type="GO" id="GO:0046677">
    <property type="term" value="P:response to antibiotic"/>
    <property type="evidence" value="ECO:0007669"/>
    <property type="project" value="InterPro"/>
</dbReference>
<dbReference type="SUPFAM" id="SSF56601">
    <property type="entry name" value="beta-lactamase/transpeptidase-like"/>
    <property type="match status" value="1"/>
</dbReference>
<reference evidence="2 3" key="1">
    <citation type="submission" date="2020-04" db="EMBL/GenBank/DDBJ databases">
        <title>MicrobeNet Type strains.</title>
        <authorList>
            <person name="Nicholson A.C."/>
        </authorList>
    </citation>
    <scope>NUCLEOTIDE SEQUENCE [LARGE SCALE GENOMIC DNA]</scope>
    <source>
        <strain evidence="2 3">ATCC BAA-14</strain>
    </source>
</reference>
<dbReference type="AlphaFoldDB" id="A0A846WLN8"/>
<dbReference type="Proteomes" id="UP000563898">
    <property type="component" value="Unassembled WGS sequence"/>
</dbReference>
<comment type="caution">
    <text evidence="2">The sequence shown here is derived from an EMBL/GenBank/DDBJ whole genome shotgun (WGS) entry which is preliminary data.</text>
</comment>
<sequence length="362" mass="39100">MKSAIIITVVTIVTVLLTELTATTDRPLAHADTPLTGCPSTTTSDTSTVAGWLGYIARHRNDVALDLQTLTGERIALNPDIRFPTASAIKIVHLAAYAAAVDAHRVNPQDTIDVGQWQRWYFPLDGGAHREALRYLGIPHTDKGFALDRSRRVTYAQLADVMIRFSDSAAPDLLRAHLGDDALRSVMDRYGIDGPVPSLLGLYLGIVDPELRTPADQDRAARRFHDDPAIAASYWARLASVDRSGTTRAASSITATASSLTSLASAIADGSFGPGSALTRGVLEFQGRRPDGSILGFKGGSLPGVLTEVFEYHAPDGRIAVGTMMVRNMSRDARDRDRFTHQRLLLDALTDPDISTALRCVV</sequence>
<protein>
    <submittedName>
        <fullName evidence="2">Serine hydrolase</fullName>
    </submittedName>
</protein>
<dbReference type="Gene3D" id="3.40.710.10">
    <property type="entry name" value="DD-peptidase/beta-lactamase superfamily"/>
    <property type="match status" value="1"/>
</dbReference>
<dbReference type="GO" id="GO:0008800">
    <property type="term" value="F:beta-lactamase activity"/>
    <property type="evidence" value="ECO:0007669"/>
    <property type="project" value="InterPro"/>
</dbReference>
<evidence type="ECO:0000259" key="1">
    <source>
        <dbReference type="Pfam" id="PF13354"/>
    </source>
</evidence>
<dbReference type="InterPro" id="IPR045155">
    <property type="entry name" value="Beta-lactam_cat"/>
</dbReference>
<evidence type="ECO:0000313" key="2">
    <source>
        <dbReference type="EMBL" id="NKY02552.1"/>
    </source>
</evidence>
<keyword evidence="2" id="KW-0378">Hydrolase</keyword>
<dbReference type="InterPro" id="IPR000871">
    <property type="entry name" value="Beta-lactam_class-A"/>
</dbReference>
<dbReference type="GO" id="GO:0030655">
    <property type="term" value="P:beta-lactam antibiotic catabolic process"/>
    <property type="evidence" value="ECO:0007669"/>
    <property type="project" value="InterPro"/>
</dbReference>
<evidence type="ECO:0000313" key="3">
    <source>
        <dbReference type="Proteomes" id="UP000563898"/>
    </source>
</evidence>
<dbReference type="EMBL" id="JAAXPC010000007">
    <property type="protein sequence ID" value="NKY02552.1"/>
    <property type="molecule type" value="Genomic_DNA"/>
</dbReference>
<dbReference type="RefSeq" id="WP_006371220.1">
    <property type="nucleotide sequence ID" value="NZ_CP116236.1"/>
</dbReference>
<dbReference type="PANTHER" id="PTHR35333:SF3">
    <property type="entry name" value="BETA-LACTAMASE-TYPE TRANSPEPTIDASE FOLD CONTAINING PROTEIN"/>
    <property type="match status" value="1"/>
</dbReference>
<dbReference type="PANTHER" id="PTHR35333">
    <property type="entry name" value="BETA-LACTAMASE"/>
    <property type="match status" value="1"/>
</dbReference>
<feature type="domain" description="Beta-lactamase class A catalytic" evidence="1">
    <location>
        <begin position="68"/>
        <end position="193"/>
    </location>
</feature>
<dbReference type="InterPro" id="IPR012338">
    <property type="entry name" value="Beta-lactam/transpept-like"/>
</dbReference>
<accession>A0A846WLN8</accession>